<dbReference type="Proteomes" id="UP000886842">
    <property type="component" value="Unassembled WGS sequence"/>
</dbReference>
<keyword evidence="1" id="KW-0732">Signal</keyword>
<evidence type="ECO:0000313" key="3">
    <source>
        <dbReference type="Proteomes" id="UP000886842"/>
    </source>
</evidence>
<proteinExistence type="predicted"/>
<evidence type="ECO:0000256" key="1">
    <source>
        <dbReference type="SAM" id="SignalP"/>
    </source>
</evidence>
<protein>
    <recommendedName>
        <fullName evidence="4">WD40 repeat domain-containing protein</fullName>
    </recommendedName>
</protein>
<evidence type="ECO:0000313" key="2">
    <source>
        <dbReference type="EMBL" id="HIT76549.1"/>
    </source>
</evidence>
<evidence type="ECO:0008006" key="4">
    <source>
        <dbReference type="Google" id="ProtNLM"/>
    </source>
</evidence>
<dbReference type="InterPro" id="IPR045383">
    <property type="entry name" value="DUF6528"/>
</dbReference>
<dbReference type="SUPFAM" id="SSF50969">
    <property type="entry name" value="YVTN repeat-like/Quinoprotein amine dehydrogenase"/>
    <property type="match status" value="1"/>
</dbReference>
<gene>
    <name evidence="2" type="ORF">IAA98_13275</name>
</gene>
<dbReference type="Pfam" id="PF20138">
    <property type="entry name" value="DUF6528"/>
    <property type="match status" value="1"/>
</dbReference>
<feature type="chain" id="PRO_5038898894" description="WD40 repeat domain-containing protein" evidence="1">
    <location>
        <begin position="19"/>
        <end position="318"/>
    </location>
</feature>
<dbReference type="AlphaFoldDB" id="A0A9D1KMN8"/>
<comment type="caution">
    <text evidence="2">The sequence shown here is derived from an EMBL/GenBank/DDBJ whole genome shotgun (WGS) entry which is preliminary data.</text>
</comment>
<accession>A0A9D1KMN8</accession>
<reference evidence="2" key="1">
    <citation type="submission" date="2020-10" db="EMBL/GenBank/DDBJ databases">
        <authorList>
            <person name="Gilroy R."/>
        </authorList>
    </citation>
    <scope>NUCLEOTIDE SEQUENCE</scope>
    <source>
        <strain evidence="2">ChiGjej1B1-24693</strain>
    </source>
</reference>
<organism evidence="2 3">
    <name type="scientific">Candidatus Avipropionibacterium avicola</name>
    <dbReference type="NCBI Taxonomy" id="2840701"/>
    <lineage>
        <taxon>Bacteria</taxon>
        <taxon>Bacillati</taxon>
        <taxon>Actinomycetota</taxon>
        <taxon>Actinomycetes</taxon>
        <taxon>Propionibacteriales</taxon>
        <taxon>Propionibacteriaceae</taxon>
        <taxon>Propionibacteriaceae incertae sedis</taxon>
        <taxon>Candidatus Avipropionibacterium</taxon>
    </lineage>
</organism>
<sequence length="318" mass="34928">MSLLVLVGGLLATPTARAADQDPSTLIVITEQSSEQIIVMDPQEDWATSQAQKWSWAPGPGSELNAPDDAWHHPDDARLRTDERTGEQFVMVADSFGLLAQVPYPDGGKVAWSTNGTFEAGPHGIELLPDGNVAAAASKGGWVRIYTASQGRTSEDYAESELPGAHQVWWDEAEDVLWAIGDDELVSFTIGGTAAEPTIERASSHTLPTRKGHDLQPVSDNPDRLWLTTQYGVYQFRKGEGTFDYRFPRYRELYATDVKSVATDRTSGAVLETVLQPGNDCSYCTDTVDLYVGDETVRRLTLPGGQIYRARWFAEDSN</sequence>
<name>A0A9D1KMN8_9ACTN</name>
<dbReference type="EMBL" id="DVLP01000389">
    <property type="protein sequence ID" value="HIT76549.1"/>
    <property type="molecule type" value="Genomic_DNA"/>
</dbReference>
<feature type="signal peptide" evidence="1">
    <location>
        <begin position="1"/>
        <end position="18"/>
    </location>
</feature>
<reference evidence="2" key="2">
    <citation type="journal article" date="2021" name="PeerJ">
        <title>Extensive microbial diversity within the chicken gut microbiome revealed by metagenomics and culture.</title>
        <authorList>
            <person name="Gilroy R."/>
            <person name="Ravi A."/>
            <person name="Getino M."/>
            <person name="Pursley I."/>
            <person name="Horton D.L."/>
            <person name="Alikhan N.F."/>
            <person name="Baker D."/>
            <person name="Gharbi K."/>
            <person name="Hall N."/>
            <person name="Watson M."/>
            <person name="Adriaenssens E.M."/>
            <person name="Foster-Nyarko E."/>
            <person name="Jarju S."/>
            <person name="Secka A."/>
            <person name="Antonio M."/>
            <person name="Oren A."/>
            <person name="Chaudhuri R.R."/>
            <person name="La Ragione R."/>
            <person name="Hildebrand F."/>
            <person name="Pallen M.J."/>
        </authorList>
    </citation>
    <scope>NUCLEOTIDE SEQUENCE</scope>
    <source>
        <strain evidence="2">ChiGjej1B1-24693</strain>
    </source>
</reference>
<dbReference type="InterPro" id="IPR011044">
    <property type="entry name" value="Quino_amine_DH_bsu"/>
</dbReference>